<evidence type="ECO:0000256" key="6">
    <source>
        <dbReference type="SAM" id="MobiDB-lite"/>
    </source>
</evidence>
<evidence type="ECO:0000256" key="1">
    <source>
        <dbReference type="ARBA" id="ARBA00001974"/>
    </source>
</evidence>
<feature type="region of interest" description="Disordered" evidence="6">
    <location>
        <begin position="300"/>
        <end position="324"/>
    </location>
</feature>
<dbReference type="AlphaFoldDB" id="A0A2I2GDQ2"/>
<proteinExistence type="inferred from homology"/>
<keyword evidence="4" id="KW-0274">FAD</keyword>
<comment type="caution">
    <text evidence="8">The sequence shown here is derived from an EMBL/GenBank/DDBJ whole genome shotgun (WGS) entry which is preliminary data.</text>
</comment>
<dbReference type="InterPro" id="IPR036318">
    <property type="entry name" value="FAD-bd_PCMH-like_sf"/>
</dbReference>
<dbReference type="Gene3D" id="3.30.465.10">
    <property type="match status" value="2"/>
</dbReference>
<organism evidence="8 9">
    <name type="scientific">Aspergillus steynii IBT 23096</name>
    <dbReference type="NCBI Taxonomy" id="1392250"/>
    <lineage>
        <taxon>Eukaryota</taxon>
        <taxon>Fungi</taxon>
        <taxon>Dikarya</taxon>
        <taxon>Ascomycota</taxon>
        <taxon>Pezizomycotina</taxon>
        <taxon>Eurotiomycetes</taxon>
        <taxon>Eurotiomycetidae</taxon>
        <taxon>Eurotiales</taxon>
        <taxon>Aspergillaceae</taxon>
        <taxon>Aspergillus</taxon>
        <taxon>Aspergillus subgen. Circumdati</taxon>
    </lineage>
</organism>
<dbReference type="PANTHER" id="PTHR42973:SF39">
    <property type="entry name" value="FAD-BINDING PCMH-TYPE DOMAIN-CONTAINING PROTEIN"/>
    <property type="match status" value="1"/>
</dbReference>
<name>A0A2I2GDQ2_9EURO</name>
<dbReference type="OrthoDB" id="9983560at2759"/>
<feature type="compositionally biased region" description="Basic residues" evidence="6">
    <location>
        <begin position="315"/>
        <end position="324"/>
    </location>
</feature>
<sequence length="324" mass="35495">MLADGRVVFVNACQHADLYRALRGGGPGYSVVLGMTIKAHPNVGAVVVNKLTLAPKQKPETNSDLLDAIAVLIQSYPGLNDAGFAGYRHWHKLKVEEKYVTYNDYWSFYDTELGLYNPEGNTYIMTSRMLDRGSVKDFARVRESTEVVSGQPDEYAAHVVLLVSGGQVYQDGRDKNSGLHPAWRTSPVVIATYRVPEKTITNAQRQAANHDMTFVKGAAGKKLAPNTGSYMNEGDVNDPDFQDTFYGANYASHLATKHKYDPWGVFYCPSCVGSEAFVNRPDGPLCRVSYADLGGPKRASGREGYLNAGTEGVKASKRGQKVHS</sequence>
<protein>
    <recommendedName>
        <fullName evidence="7">Berberine/berberine-like domain-containing protein</fullName>
    </recommendedName>
</protein>
<gene>
    <name evidence="8" type="ORF">P170DRAFT_436072</name>
</gene>
<comment type="similarity">
    <text evidence="2">Belongs to the oxygen-dependent FAD-linked oxidoreductase family.</text>
</comment>
<comment type="cofactor">
    <cofactor evidence="1">
        <name>FAD</name>
        <dbReference type="ChEBI" id="CHEBI:57692"/>
    </cofactor>
</comment>
<keyword evidence="3" id="KW-0285">Flavoprotein</keyword>
<evidence type="ECO:0000256" key="3">
    <source>
        <dbReference type="ARBA" id="ARBA00022630"/>
    </source>
</evidence>
<dbReference type="InterPro" id="IPR050416">
    <property type="entry name" value="FAD-linked_Oxidoreductase"/>
</dbReference>
<evidence type="ECO:0000313" key="9">
    <source>
        <dbReference type="Proteomes" id="UP000234275"/>
    </source>
</evidence>
<dbReference type="GO" id="GO:0050660">
    <property type="term" value="F:flavin adenine dinucleotide binding"/>
    <property type="evidence" value="ECO:0007669"/>
    <property type="project" value="InterPro"/>
</dbReference>
<dbReference type="PANTHER" id="PTHR42973">
    <property type="entry name" value="BINDING OXIDOREDUCTASE, PUTATIVE (AFU_ORTHOLOGUE AFUA_1G17690)-RELATED"/>
    <property type="match status" value="1"/>
</dbReference>
<reference evidence="8 9" key="1">
    <citation type="submission" date="2016-12" db="EMBL/GenBank/DDBJ databases">
        <title>The genomes of Aspergillus section Nigri reveals drivers in fungal speciation.</title>
        <authorList>
            <consortium name="DOE Joint Genome Institute"/>
            <person name="Vesth T.C."/>
            <person name="Nybo J."/>
            <person name="Theobald S."/>
            <person name="Brandl J."/>
            <person name="Frisvad J.C."/>
            <person name="Nielsen K.F."/>
            <person name="Lyhne E.K."/>
            <person name="Kogle M.E."/>
            <person name="Kuo A."/>
            <person name="Riley R."/>
            <person name="Clum A."/>
            <person name="Nolan M."/>
            <person name="Lipzen A."/>
            <person name="Salamov A."/>
            <person name="Henrissat B."/>
            <person name="Wiebenga A."/>
            <person name="De Vries R.P."/>
            <person name="Grigoriev I.V."/>
            <person name="Mortensen U.H."/>
            <person name="Andersen M.R."/>
            <person name="Baker S.E."/>
        </authorList>
    </citation>
    <scope>NUCLEOTIDE SEQUENCE [LARGE SCALE GENOMIC DNA]</scope>
    <source>
        <strain evidence="8 9">IBT 23096</strain>
    </source>
</reference>
<dbReference type="InterPro" id="IPR012951">
    <property type="entry name" value="BBE"/>
</dbReference>
<evidence type="ECO:0000256" key="5">
    <source>
        <dbReference type="ARBA" id="ARBA00023002"/>
    </source>
</evidence>
<evidence type="ECO:0000259" key="7">
    <source>
        <dbReference type="Pfam" id="PF08031"/>
    </source>
</evidence>
<dbReference type="GO" id="GO:0016491">
    <property type="term" value="F:oxidoreductase activity"/>
    <property type="evidence" value="ECO:0007669"/>
    <property type="project" value="UniProtKB-KW"/>
</dbReference>
<dbReference type="EMBL" id="MSFO01000003">
    <property type="protein sequence ID" value="PLB50993.1"/>
    <property type="molecule type" value="Genomic_DNA"/>
</dbReference>
<evidence type="ECO:0000256" key="2">
    <source>
        <dbReference type="ARBA" id="ARBA00005466"/>
    </source>
</evidence>
<dbReference type="STRING" id="1392250.A0A2I2GDQ2"/>
<dbReference type="InterPro" id="IPR016169">
    <property type="entry name" value="FAD-bd_PCMH_sub2"/>
</dbReference>
<keyword evidence="9" id="KW-1185">Reference proteome</keyword>
<dbReference type="SUPFAM" id="SSF56176">
    <property type="entry name" value="FAD-binding/transporter-associated domain-like"/>
    <property type="match status" value="1"/>
</dbReference>
<dbReference type="Proteomes" id="UP000234275">
    <property type="component" value="Unassembled WGS sequence"/>
</dbReference>
<evidence type="ECO:0000256" key="4">
    <source>
        <dbReference type="ARBA" id="ARBA00022827"/>
    </source>
</evidence>
<dbReference type="GeneID" id="36556775"/>
<dbReference type="VEuPathDB" id="FungiDB:P170DRAFT_436072"/>
<dbReference type="Gene3D" id="3.40.462.20">
    <property type="match status" value="1"/>
</dbReference>
<dbReference type="Pfam" id="PF08031">
    <property type="entry name" value="BBE"/>
    <property type="match status" value="1"/>
</dbReference>
<accession>A0A2I2GDQ2</accession>
<evidence type="ECO:0000313" key="8">
    <source>
        <dbReference type="EMBL" id="PLB50993.1"/>
    </source>
</evidence>
<dbReference type="RefSeq" id="XP_024706295.1">
    <property type="nucleotide sequence ID" value="XM_024849076.1"/>
</dbReference>
<feature type="domain" description="Berberine/berberine-like" evidence="7">
    <location>
        <begin position="229"/>
        <end position="269"/>
    </location>
</feature>
<keyword evidence="5" id="KW-0560">Oxidoreductase</keyword>